<protein>
    <submittedName>
        <fullName evidence="1">Uncharacterized protein</fullName>
    </submittedName>
</protein>
<keyword evidence="2" id="KW-1185">Reference proteome</keyword>
<name>A0ABV0XAC1_9TELE</name>
<gene>
    <name evidence="1" type="ORF">AMECASPLE_000245</name>
</gene>
<dbReference type="Proteomes" id="UP001469553">
    <property type="component" value="Unassembled WGS sequence"/>
</dbReference>
<reference evidence="1 2" key="1">
    <citation type="submission" date="2021-06" db="EMBL/GenBank/DDBJ databases">
        <authorList>
            <person name="Palmer J.M."/>
        </authorList>
    </citation>
    <scope>NUCLEOTIDE SEQUENCE [LARGE SCALE GENOMIC DNA]</scope>
    <source>
        <strain evidence="1 2">AS_MEX2019</strain>
        <tissue evidence="1">Muscle</tissue>
    </source>
</reference>
<evidence type="ECO:0000313" key="1">
    <source>
        <dbReference type="EMBL" id="MEQ2278566.1"/>
    </source>
</evidence>
<comment type="caution">
    <text evidence="1">The sequence shown here is derived from an EMBL/GenBank/DDBJ whole genome shotgun (WGS) entry which is preliminary data.</text>
</comment>
<evidence type="ECO:0000313" key="2">
    <source>
        <dbReference type="Proteomes" id="UP001469553"/>
    </source>
</evidence>
<dbReference type="EMBL" id="JAHRIP010000008">
    <property type="protein sequence ID" value="MEQ2278566.1"/>
    <property type="molecule type" value="Genomic_DNA"/>
</dbReference>
<organism evidence="1 2">
    <name type="scientific">Ameca splendens</name>
    <dbReference type="NCBI Taxonomy" id="208324"/>
    <lineage>
        <taxon>Eukaryota</taxon>
        <taxon>Metazoa</taxon>
        <taxon>Chordata</taxon>
        <taxon>Craniata</taxon>
        <taxon>Vertebrata</taxon>
        <taxon>Euteleostomi</taxon>
        <taxon>Actinopterygii</taxon>
        <taxon>Neopterygii</taxon>
        <taxon>Teleostei</taxon>
        <taxon>Neoteleostei</taxon>
        <taxon>Acanthomorphata</taxon>
        <taxon>Ovalentaria</taxon>
        <taxon>Atherinomorphae</taxon>
        <taxon>Cyprinodontiformes</taxon>
        <taxon>Goodeidae</taxon>
        <taxon>Ameca</taxon>
    </lineage>
</organism>
<sequence>MRNTWYKCPGKLEHCSELLVKLQEFVLGKTFKKPSKPSKFFDAPNNNESREKNHVMQCLILQSHLQFFRVCFDMSGAGKHPGSLWPFSCDTESLKRICCLKLGTMPVWKVFGNL</sequence>
<accession>A0ABV0XAC1</accession>
<proteinExistence type="predicted"/>